<dbReference type="GO" id="GO:0009378">
    <property type="term" value="F:four-way junction helicase activity"/>
    <property type="evidence" value="ECO:0007669"/>
    <property type="project" value="TreeGrafter"/>
</dbReference>
<dbReference type="GO" id="GO:0000400">
    <property type="term" value="F:four-way junction DNA binding"/>
    <property type="evidence" value="ECO:0007669"/>
    <property type="project" value="TreeGrafter"/>
</dbReference>
<evidence type="ECO:0000256" key="10">
    <source>
        <dbReference type="SAM" id="MobiDB-lite"/>
    </source>
</evidence>
<dbReference type="PROSITE" id="PS51194">
    <property type="entry name" value="HELICASE_CTER"/>
    <property type="match status" value="1"/>
</dbReference>
<dbReference type="EMBL" id="NBSH01000001">
    <property type="protein sequence ID" value="ORX40857.1"/>
    <property type="molecule type" value="Genomic_DNA"/>
</dbReference>
<sequence>MSDVDFDDDDFLMDDSFLREVDTIEAKAIDPIHPSKQLNGGASKGWSGPRNNVASGSRTRPAGPTPSTRAEAIIPSSDDFDDFSMDTDALLALDLPQAPSSRPNLSSKLGQASLAPPALNGALAIPSSRLGMRRSNSSTSKDNLFQVHLNFRRADQTTKGKRWDRTVFAESGRRIDAERAKKKGKYKARNWAKEDDDDEDLDDDDDEDDEPLVPGPRPLVDTSAPYGPQKHMPHPTTMENYIYPTNKPKRDYQWDIIRACFTDNCLVALPTGLGKTFVAGVVMLNFYRWFPTGKIVFLAPTKPLVNQQIEACQMTCGIPSSAAAVMTGQSVPARERVKLWADRRVFYCTPQTLDNDLKTGAIDPRDIVLVVFDEAHKASGSYAYTTILAYITAQNPYFRVLALTATPGADVPRVQAVVDALHISRIEIREAEEPEIRKYMNEKRTEKHTVFMGEVIEGFRDRWAALMRPYVQKLVDKDILNERDLDVKRLKPFRLTAKRMEIARDRHSSLKWCFGSLQALEKMARAMGHLLEFSLGMFHTTLQDIAGGVNANGKKASTKGNSNALRNNYEFTRLLRDVDAEMNSIRIGQRGKTRADRHPKMVKTLELLIHHFTEAQEDEEVHGVKNDTRAMVFCSFRECVMEIVEMLNDHPGLLRATKFVGQSQGKQEADKGFNQKEQKKTIADFKEGKFNVLVSTSIGEEGLDIGEVDFVVIYDMPKQSIKLLQRIGRTGRKRDGKVHVLMSEEREDANWDKAQRSHRDIQEEILHSRNLELFEDVERLLPGPELPECLEQLMPVDPWDPEDQKLKRKLPSASKERTSPAKKKHRGHEIPEGGHEGFRSVAELLKESGKAGKIEVTVNGMTRGKIPTKRSDAPVAPSADDSDEDVEENHELLYGAVKPKVTSQSRRTAAKVKKAGPRGAVRKSNSSRTTQRDASIDRLDEEEKSRKAKRDELNRSALDFFNVDPSSAFHRRDCSPLFASPPNSPLFTPNENRTKAVAHGSPDVESSPVIPLAKQRRHASEAGSELARPQNAGTRLPSSLAAAAGFSQIDAIDLSWDNDEDEAICQTVASGLPRGAILPPSSPDVPTEMALPQSSRQSETLVAHPRRRIMGISRPKPTQTKSMDIMPPPPIPKSSPDTSPVDPTQVIRRPGARRRAPIVHSSDSLREQDSPFVPATHVRRPPALNRSPEHGPSSPIRRPGRRLPDRAHAAQVKGYLDVDAEVSGSDSSDEPSTDEETESDRLFAGQDFAPTQAPKGYNQRAVYAAGLSTQAAPRAGLQFKTRGDKNAFMAKARKPVLVTDDERSDLSENEYELGSFVCNDEDVSFNTQSDPMSGR</sequence>
<dbReference type="InterPro" id="IPR001650">
    <property type="entry name" value="Helicase_C-like"/>
</dbReference>
<dbReference type="PANTHER" id="PTHR14025">
    <property type="entry name" value="FANCONI ANEMIA GROUP M FANCM FAMILY MEMBER"/>
    <property type="match status" value="1"/>
</dbReference>
<evidence type="ECO:0000256" key="5">
    <source>
        <dbReference type="ARBA" id="ARBA00022806"/>
    </source>
</evidence>
<dbReference type="EC" id="3.6.4.12" evidence="9"/>
<feature type="compositionally biased region" description="Acidic residues" evidence="10">
    <location>
        <begin position="1227"/>
        <end position="1238"/>
    </location>
</feature>
<dbReference type="InterPro" id="IPR011545">
    <property type="entry name" value="DEAD/DEAH_box_helicase_dom"/>
</dbReference>
<dbReference type="PROSITE" id="PS51192">
    <property type="entry name" value="HELICASE_ATP_BIND_1"/>
    <property type="match status" value="1"/>
</dbReference>
<evidence type="ECO:0000313" key="14">
    <source>
        <dbReference type="Proteomes" id="UP000193218"/>
    </source>
</evidence>
<dbReference type="RefSeq" id="XP_021874536.1">
    <property type="nucleotide sequence ID" value="XM_022017585.1"/>
</dbReference>
<feature type="compositionally biased region" description="Acidic residues" evidence="10">
    <location>
        <begin position="194"/>
        <end position="211"/>
    </location>
</feature>
<dbReference type="GeneID" id="33559394"/>
<accession>A0A1Y1UTB1</accession>
<comment type="subunit">
    <text evidence="9">Interacts with the MHF histone-fold complex to form the FANCM-MHF complex.</text>
</comment>
<evidence type="ECO:0000256" key="2">
    <source>
        <dbReference type="ARBA" id="ARBA00009889"/>
    </source>
</evidence>
<dbReference type="GO" id="GO:0005634">
    <property type="term" value="C:nucleus"/>
    <property type="evidence" value="ECO:0007669"/>
    <property type="project" value="UniProtKB-SubCell"/>
</dbReference>
<evidence type="ECO:0000256" key="3">
    <source>
        <dbReference type="ARBA" id="ARBA00022741"/>
    </source>
</evidence>
<keyword evidence="7" id="KW-0539">Nucleus</keyword>
<feature type="region of interest" description="Disordered" evidence="10">
    <location>
        <begin position="1075"/>
        <end position="1255"/>
    </location>
</feature>
<evidence type="ECO:0000256" key="7">
    <source>
        <dbReference type="ARBA" id="ARBA00023242"/>
    </source>
</evidence>
<dbReference type="InterPro" id="IPR044749">
    <property type="entry name" value="FANCM_DEXDc"/>
</dbReference>
<evidence type="ECO:0000256" key="9">
    <source>
        <dbReference type="RuleBase" id="RU367027"/>
    </source>
</evidence>
<dbReference type="InParanoid" id="A0A1Y1UTB1"/>
<feature type="compositionally biased region" description="Polar residues" evidence="10">
    <location>
        <begin position="49"/>
        <end position="58"/>
    </location>
</feature>
<comment type="subcellular location">
    <subcellularLocation>
        <location evidence="1 9">Nucleus</location>
    </subcellularLocation>
</comment>
<feature type="compositionally biased region" description="Basic residues" evidence="10">
    <location>
        <begin position="180"/>
        <end position="190"/>
    </location>
</feature>
<dbReference type="CDD" id="cd12091">
    <property type="entry name" value="FANCM_ID"/>
    <property type="match status" value="1"/>
</dbReference>
<dbReference type="InterPro" id="IPR027417">
    <property type="entry name" value="P-loop_NTPase"/>
</dbReference>
<evidence type="ECO:0000256" key="8">
    <source>
        <dbReference type="ARBA" id="ARBA00047995"/>
    </source>
</evidence>
<feature type="region of interest" description="Disordered" evidence="10">
    <location>
        <begin position="980"/>
        <end position="1036"/>
    </location>
</feature>
<dbReference type="GO" id="GO:0016887">
    <property type="term" value="F:ATP hydrolysis activity"/>
    <property type="evidence" value="ECO:0007669"/>
    <property type="project" value="RHEA"/>
</dbReference>
<protein>
    <recommendedName>
        <fullName evidence="9">ATP-dependent DNA helicase</fullName>
        <ecNumber evidence="9">3.6.4.12</ecNumber>
    </recommendedName>
</protein>
<dbReference type="Gene3D" id="3.40.50.300">
    <property type="entry name" value="P-loop containing nucleotide triphosphate hydrolases"/>
    <property type="match status" value="2"/>
</dbReference>
<dbReference type="FunFam" id="3.40.50.300:FF:000861">
    <property type="entry name" value="Fanconi anemia, complementation group M"/>
    <property type="match status" value="1"/>
</dbReference>
<keyword evidence="5" id="KW-0347">Helicase</keyword>
<proteinExistence type="inferred from homology"/>
<feature type="domain" description="Helicase ATP-binding" evidence="11">
    <location>
        <begin position="256"/>
        <end position="425"/>
    </location>
</feature>
<comment type="caution">
    <text evidence="13">The sequence shown here is derived from an EMBL/GenBank/DDBJ whole genome shotgun (WGS) entry which is preliminary data.</text>
</comment>
<feature type="domain" description="Helicase C-terminal" evidence="12">
    <location>
        <begin position="616"/>
        <end position="781"/>
    </location>
</feature>
<dbReference type="Pfam" id="PF00271">
    <property type="entry name" value="Helicase_C"/>
    <property type="match status" value="1"/>
</dbReference>
<dbReference type="GO" id="GO:0043138">
    <property type="term" value="F:3'-5' DNA helicase activity"/>
    <property type="evidence" value="ECO:0007669"/>
    <property type="project" value="InterPro"/>
</dbReference>
<comment type="catalytic activity">
    <reaction evidence="8 9">
        <text>ATP + H2O = ADP + phosphate + H(+)</text>
        <dbReference type="Rhea" id="RHEA:13065"/>
        <dbReference type="ChEBI" id="CHEBI:15377"/>
        <dbReference type="ChEBI" id="CHEBI:15378"/>
        <dbReference type="ChEBI" id="CHEBI:30616"/>
        <dbReference type="ChEBI" id="CHEBI:43474"/>
        <dbReference type="ChEBI" id="CHEBI:456216"/>
        <dbReference type="EC" id="3.6.4.12"/>
    </reaction>
</comment>
<dbReference type="GO" id="GO:0036297">
    <property type="term" value="P:interstrand cross-link repair"/>
    <property type="evidence" value="ECO:0007669"/>
    <property type="project" value="UniProtKB-ARBA"/>
</dbReference>
<reference evidence="13 14" key="1">
    <citation type="submission" date="2017-03" db="EMBL/GenBank/DDBJ databases">
        <title>Widespread Adenine N6-methylation of Active Genes in Fungi.</title>
        <authorList>
            <consortium name="DOE Joint Genome Institute"/>
            <person name="Mondo S.J."/>
            <person name="Dannebaum R.O."/>
            <person name="Kuo R.C."/>
            <person name="Louie K.B."/>
            <person name="Bewick A.J."/>
            <person name="Labutti K."/>
            <person name="Haridas S."/>
            <person name="Kuo A."/>
            <person name="Salamov A."/>
            <person name="Ahrendt S.R."/>
            <person name="Lau R."/>
            <person name="Bowen B.P."/>
            <person name="Lipzen A."/>
            <person name="Sullivan W."/>
            <person name="Andreopoulos W.B."/>
            <person name="Clum A."/>
            <person name="Lindquist E."/>
            <person name="Daum C."/>
            <person name="Northen T.R."/>
            <person name="Ramamoorthy G."/>
            <person name="Schmitz R.J."/>
            <person name="Gryganskyi A."/>
            <person name="Culley D."/>
            <person name="Magnuson J."/>
            <person name="James T.Y."/>
            <person name="O'Malley M.A."/>
            <person name="Stajich J.E."/>
            <person name="Spatafora J.W."/>
            <person name="Visel A."/>
            <person name="Grigoriev I.V."/>
        </authorList>
    </citation>
    <scope>NUCLEOTIDE SEQUENCE [LARGE SCALE GENOMIC DNA]</scope>
    <source>
        <strain evidence="13 14">NRRL Y-17943</strain>
    </source>
</reference>
<feature type="region of interest" description="Disordered" evidence="10">
    <location>
        <begin position="862"/>
        <end position="953"/>
    </location>
</feature>
<evidence type="ECO:0000313" key="13">
    <source>
        <dbReference type="EMBL" id="ORX40857.1"/>
    </source>
</evidence>
<evidence type="ECO:0000259" key="11">
    <source>
        <dbReference type="PROSITE" id="PS51192"/>
    </source>
</evidence>
<dbReference type="STRING" id="4999.A0A1Y1UTB1"/>
<dbReference type="CDD" id="cd18033">
    <property type="entry name" value="DEXDc_FANCM"/>
    <property type="match status" value="1"/>
</dbReference>
<dbReference type="SUPFAM" id="SSF52540">
    <property type="entry name" value="P-loop containing nucleoside triphosphate hydrolases"/>
    <property type="match status" value="1"/>
</dbReference>
<keyword evidence="3" id="KW-0547">Nucleotide-binding</keyword>
<dbReference type="InterPro" id="IPR014001">
    <property type="entry name" value="Helicase_ATP-bd"/>
</dbReference>
<feature type="region of interest" description="Disordered" evidence="10">
    <location>
        <begin position="28"/>
        <end position="81"/>
    </location>
</feature>
<gene>
    <name evidence="13" type="ORF">BD324DRAFT_644144</name>
</gene>
<dbReference type="Proteomes" id="UP000193218">
    <property type="component" value="Unassembled WGS sequence"/>
</dbReference>
<evidence type="ECO:0000256" key="1">
    <source>
        <dbReference type="ARBA" id="ARBA00004123"/>
    </source>
</evidence>
<dbReference type="InterPro" id="IPR039686">
    <property type="entry name" value="FANCM/Mph1-like_ID"/>
</dbReference>
<feature type="compositionally biased region" description="Basic and acidic residues" evidence="10">
    <location>
        <begin position="930"/>
        <end position="953"/>
    </location>
</feature>
<keyword evidence="14" id="KW-1185">Reference proteome</keyword>
<feature type="region of interest" description="Disordered" evidence="10">
    <location>
        <begin position="179"/>
        <end position="235"/>
    </location>
</feature>
<dbReference type="GO" id="GO:0045003">
    <property type="term" value="P:double-strand break repair via synthesis-dependent strand annealing"/>
    <property type="evidence" value="ECO:0007669"/>
    <property type="project" value="TreeGrafter"/>
</dbReference>
<dbReference type="SMART" id="SM00487">
    <property type="entry name" value="DEXDc"/>
    <property type="match status" value="1"/>
</dbReference>
<dbReference type="GO" id="GO:0005524">
    <property type="term" value="F:ATP binding"/>
    <property type="evidence" value="ECO:0007669"/>
    <property type="project" value="UniProtKB-UniRule"/>
</dbReference>
<dbReference type="Pfam" id="PF00270">
    <property type="entry name" value="DEAD"/>
    <property type="match status" value="1"/>
</dbReference>
<keyword evidence="6" id="KW-0067">ATP-binding</keyword>
<dbReference type="PANTHER" id="PTHR14025:SF20">
    <property type="entry name" value="FANCONI ANEMIA GROUP M PROTEIN"/>
    <property type="match status" value="1"/>
</dbReference>
<evidence type="ECO:0000256" key="4">
    <source>
        <dbReference type="ARBA" id="ARBA00022801"/>
    </source>
</evidence>
<name>A0A1Y1UTB1_9TREE</name>
<dbReference type="SMART" id="SM00490">
    <property type="entry name" value="HELICc"/>
    <property type="match status" value="1"/>
</dbReference>
<evidence type="ECO:0000259" key="12">
    <source>
        <dbReference type="PROSITE" id="PS51194"/>
    </source>
</evidence>
<organism evidence="13 14">
    <name type="scientific">Kockovaella imperatae</name>
    <dbReference type="NCBI Taxonomy" id="4999"/>
    <lineage>
        <taxon>Eukaryota</taxon>
        <taxon>Fungi</taxon>
        <taxon>Dikarya</taxon>
        <taxon>Basidiomycota</taxon>
        <taxon>Agaricomycotina</taxon>
        <taxon>Tremellomycetes</taxon>
        <taxon>Tremellales</taxon>
        <taxon>Cuniculitremaceae</taxon>
        <taxon>Kockovaella</taxon>
    </lineage>
</organism>
<feature type="region of interest" description="Disordered" evidence="10">
    <location>
        <begin position="795"/>
        <end position="835"/>
    </location>
</feature>
<dbReference type="OrthoDB" id="164902at2759"/>
<evidence type="ECO:0000256" key="6">
    <source>
        <dbReference type="ARBA" id="ARBA00022840"/>
    </source>
</evidence>
<comment type="function">
    <text evidence="9">ATP-dependent DNA helicase involved in DNA damage repair by homologous recombination and in genome maintenance. Capable of unwinding D-loops. Plays a role in limiting crossover recombinants during mitotic DNA double-strand break (DSB) repair. Component of a FANCM-MHF complex which promotes gene conversion at blocked replication forks, probably by reversal of the stalled fork.</text>
</comment>
<comment type="similarity">
    <text evidence="2 9">Belongs to the DEAD box helicase family. DEAH subfamily. FANCM sub-subfamily.</text>
</comment>
<keyword evidence="4" id="KW-0378">Hydrolase</keyword>